<proteinExistence type="predicted"/>
<keyword evidence="4" id="KW-1185">Reference proteome</keyword>
<dbReference type="InterPro" id="IPR006268">
    <property type="entry name" value="DAHP_syn_2"/>
</dbReference>
<evidence type="ECO:0000313" key="4">
    <source>
        <dbReference type="Proteomes" id="UP000295066"/>
    </source>
</evidence>
<feature type="domain" description="DAHP synthetase I/KDSA" evidence="2">
    <location>
        <begin position="83"/>
        <end position="329"/>
    </location>
</feature>
<dbReference type="OrthoDB" id="9780456at2"/>
<dbReference type="NCBIfam" id="NF009239">
    <property type="entry name" value="PRK12595.1"/>
    <property type="match status" value="1"/>
</dbReference>
<dbReference type="EMBL" id="SORI01000003">
    <property type="protein sequence ID" value="TDY62972.1"/>
    <property type="molecule type" value="Genomic_DNA"/>
</dbReference>
<dbReference type="GO" id="GO:0016740">
    <property type="term" value="F:transferase activity"/>
    <property type="evidence" value="ECO:0007669"/>
    <property type="project" value="UniProtKB-KW"/>
</dbReference>
<dbReference type="GO" id="GO:0009073">
    <property type="term" value="P:aromatic amino acid family biosynthetic process"/>
    <property type="evidence" value="ECO:0007669"/>
    <property type="project" value="InterPro"/>
</dbReference>
<dbReference type="Gene3D" id="3.20.20.70">
    <property type="entry name" value="Aldolase class I"/>
    <property type="match status" value="1"/>
</dbReference>
<dbReference type="RefSeq" id="WP_133956656.1">
    <property type="nucleotide sequence ID" value="NZ_SORI01000003.1"/>
</dbReference>
<gene>
    <name evidence="3" type="ORF">C8D99_103192</name>
</gene>
<protein>
    <submittedName>
        <fullName evidence="3">3-deoxy-D-arabinoheptulosonate-7-phosphate synthase</fullName>
    </submittedName>
</protein>
<dbReference type="AlphaFoldDB" id="A0A4R8MF51"/>
<reference evidence="3 4" key="1">
    <citation type="submission" date="2019-03" db="EMBL/GenBank/DDBJ databases">
        <title>Genomic Encyclopedia of Type Strains, Phase IV (KMG-IV): sequencing the most valuable type-strain genomes for metagenomic binning, comparative biology and taxonomic classification.</title>
        <authorList>
            <person name="Goeker M."/>
        </authorList>
    </citation>
    <scope>NUCLEOTIDE SEQUENCE [LARGE SCALE GENOMIC DNA]</scope>
    <source>
        <strain evidence="3 4">DSM 25964</strain>
    </source>
</reference>
<dbReference type="PANTHER" id="PTHR43018:SF1">
    <property type="entry name" value="PROTEIN AROA(G)"/>
    <property type="match status" value="1"/>
</dbReference>
<sequence>MIVVEMAQNSTGIDLERVRESVERSGKSCRVVSGREASYIVASDGTDTSGVSALPGVRKVNAVSCCYPLASRAVRPGSRPVEIAPGVVLGEGDPVVMAGPCAVESRDQLLETALAVRKAGARILRGGAFKPRSHPYAFQGLGSEGIALLKEARKASGLPVITEVMSPEEAEWVAPHVDILQVGARNMQNFSLLKVLGRLDRPVLLKRGMAATVEEWLQAAEYILAGGNDRVILCERGIRSFDQNTRNTLDLGVIPLLKSLTHLPVVADPSHATGRRDLVLPMSLAAIAAGADGLLVEVHCDPGAALCDGPQSLDPEEFSRLMTAAKRIMEAVREEGTPWERMLAR</sequence>
<dbReference type="SUPFAM" id="SSF51569">
    <property type="entry name" value="Aldolase"/>
    <property type="match status" value="1"/>
</dbReference>
<dbReference type="PANTHER" id="PTHR43018">
    <property type="entry name" value="PHOSPHO-2-DEHYDRO-3-DEOXYHEPTONATE ALDOLASE"/>
    <property type="match status" value="1"/>
</dbReference>
<organism evidence="3 4">
    <name type="scientific">Aminivibrio pyruvatiphilus</name>
    <dbReference type="NCBI Taxonomy" id="1005740"/>
    <lineage>
        <taxon>Bacteria</taxon>
        <taxon>Thermotogati</taxon>
        <taxon>Synergistota</taxon>
        <taxon>Synergistia</taxon>
        <taxon>Synergistales</taxon>
        <taxon>Aminobacteriaceae</taxon>
        <taxon>Aminivibrio</taxon>
    </lineage>
</organism>
<evidence type="ECO:0000256" key="1">
    <source>
        <dbReference type="ARBA" id="ARBA00022679"/>
    </source>
</evidence>
<evidence type="ECO:0000259" key="2">
    <source>
        <dbReference type="Pfam" id="PF00793"/>
    </source>
</evidence>
<name>A0A4R8MF51_9BACT</name>
<dbReference type="GO" id="GO:0016832">
    <property type="term" value="F:aldehyde-lyase activity"/>
    <property type="evidence" value="ECO:0007669"/>
    <property type="project" value="InterPro"/>
</dbReference>
<keyword evidence="1" id="KW-0808">Transferase</keyword>
<accession>A0A4R8MF51</accession>
<dbReference type="InterPro" id="IPR013785">
    <property type="entry name" value="Aldolase_TIM"/>
</dbReference>
<dbReference type="Proteomes" id="UP000295066">
    <property type="component" value="Unassembled WGS sequence"/>
</dbReference>
<dbReference type="NCBIfam" id="NF006421">
    <property type="entry name" value="PRK08673.1"/>
    <property type="match status" value="1"/>
</dbReference>
<dbReference type="NCBIfam" id="TIGR01361">
    <property type="entry name" value="DAHP_synth_Bsub"/>
    <property type="match status" value="1"/>
</dbReference>
<evidence type="ECO:0000313" key="3">
    <source>
        <dbReference type="EMBL" id="TDY62972.1"/>
    </source>
</evidence>
<comment type="caution">
    <text evidence="3">The sequence shown here is derived from an EMBL/GenBank/DDBJ whole genome shotgun (WGS) entry which is preliminary data.</text>
</comment>
<dbReference type="InterPro" id="IPR006218">
    <property type="entry name" value="DAHP1/KDSA"/>
</dbReference>
<dbReference type="InterPro" id="IPR052899">
    <property type="entry name" value="Class-I_DAHP_synthase"/>
</dbReference>
<dbReference type="Pfam" id="PF00793">
    <property type="entry name" value="DAHP_synth_1"/>
    <property type="match status" value="1"/>
</dbReference>